<dbReference type="HOGENOM" id="CLU_2981109_0_0_1"/>
<proteinExistence type="predicted"/>
<evidence type="ECO:0000313" key="1">
    <source>
        <dbReference type="EMBL" id="EKC21604.1"/>
    </source>
</evidence>
<name>K1PRZ0_MAGGI</name>
<reference evidence="1" key="1">
    <citation type="journal article" date="2012" name="Nature">
        <title>The oyster genome reveals stress adaptation and complexity of shell formation.</title>
        <authorList>
            <person name="Zhang G."/>
            <person name="Fang X."/>
            <person name="Guo X."/>
            <person name="Li L."/>
            <person name="Luo R."/>
            <person name="Xu F."/>
            <person name="Yang P."/>
            <person name="Zhang L."/>
            <person name="Wang X."/>
            <person name="Qi H."/>
            <person name="Xiong Z."/>
            <person name="Que H."/>
            <person name="Xie Y."/>
            <person name="Holland P.W."/>
            <person name="Paps J."/>
            <person name="Zhu Y."/>
            <person name="Wu F."/>
            <person name="Chen Y."/>
            <person name="Wang J."/>
            <person name="Peng C."/>
            <person name="Meng J."/>
            <person name="Yang L."/>
            <person name="Liu J."/>
            <person name="Wen B."/>
            <person name="Zhang N."/>
            <person name="Huang Z."/>
            <person name="Zhu Q."/>
            <person name="Feng Y."/>
            <person name="Mount A."/>
            <person name="Hedgecock D."/>
            <person name="Xu Z."/>
            <person name="Liu Y."/>
            <person name="Domazet-Loso T."/>
            <person name="Du Y."/>
            <person name="Sun X."/>
            <person name="Zhang S."/>
            <person name="Liu B."/>
            <person name="Cheng P."/>
            <person name="Jiang X."/>
            <person name="Li J."/>
            <person name="Fan D."/>
            <person name="Wang W."/>
            <person name="Fu W."/>
            <person name="Wang T."/>
            <person name="Wang B."/>
            <person name="Zhang J."/>
            <person name="Peng Z."/>
            <person name="Li Y."/>
            <person name="Li N."/>
            <person name="Wang J."/>
            <person name="Chen M."/>
            <person name="He Y."/>
            <person name="Tan F."/>
            <person name="Song X."/>
            <person name="Zheng Q."/>
            <person name="Huang R."/>
            <person name="Yang H."/>
            <person name="Du X."/>
            <person name="Chen L."/>
            <person name="Yang M."/>
            <person name="Gaffney P.M."/>
            <person name="Wang S."/>
            <person name="Luo L."/>
            <person name="She Z."/>
            <person name="Ming Y."/>
            <person name="Huang W."/>
            <person name="Zhang S."/>
            <person name="Huang B."/>
            <person name="Zhang Y."/>
            <person name="Qu T."/>
            <person name="Ni P."/>
            <person name="Miao G."/>
            <person name="Wang J."/>
            <person name="Wang Q."/>
            <person name="Steinberg C.E."/>
            <person name="Wang H."/>
            <person name="Li N."/>
            <person name="Qian L."/>
            <person name="Zhang G."/>
            <person name="Li Y."/>
            <person name="Yang H."/>
            <person name="Liu X."/>
            <person name="Wang J."/>
            <person name="Yin Y."/>
            <person name="Wang J."/>
        </authorList>
    </citation>
    <scope>NUCLEOTIDE SEQUENCE [LARGE SCALE GENOMIC DNA]</scope>
    <source>
        <strain evidence="1">05x7-T-G4-1.051#20</strain>
    </source>
</reference>
<organism evidence="1">
    <name type="scientific">Magallana gigas</name>
    <name type="common">Pacific oyster</name>
    <name type="synonym">Crassostrea gigas</name>
    <dbReference type="NCBI Taxonomy" id="29159"/>
    <lineage>
        <taxon>Eukaryota</taxon>
        <taxon>Metazoa</taxon>
        <taxon>Spiralia</taxon>
        <taxon>Lophotrochozoa</taxon>
        <taxon>Mollusca</taxon>
        <taxon>Bivalvia</taxon>
        <taxon>Autobranchia</taxon>
        <taxon>Pteriomorphia</taxon>
        <taxon>Ostreida</taxon>
        <taxon>Ostreoidea</taxon>
        <taxon>Ostreidae</taxon>
        <taxon>Magallana</taxon>
    </lineage>
</organism>
<dbReference type="InParanoid" id="K1PRZ0"/>
<dbReference type="AlphaFoldDB" id="K1PRZ0"/>
<gene>
    <name evidence="1" type="ORF">CGI_10003672</name>
</gene>
<accession>K1PRZ0</accession>
<dbReference type="EMBL" id="JH817057">
    <property type="protein sequence ID" value="EKC21604.1"/>
    <property type="molecule type" value="Genomic_DNA"/>
</dbReference>
<protein>
    <submittedName>
        <fullName evidence="1">Uncharacterized protein</fullName>
    </submittedName>
</protein>
<sequence length="58" mass="7014">MTRKNPFLNTVKDEGVDDRLPLFHPNDVLVTKLLIVYRRKVIRKARMFIHDVMKELRH</sequence>